<dbReference type="EC" id="3.5.1.42" evidence="2"/>
<protein>
    <submittedName>
        <fullName evidence="2">Nicotinamide-nucleotide amidase</fullName>
        <ecNumber evidence="2">3.5.1.42</ecNumber>
    </submittedName>
</protein>
<dbReference type="InParanoid" id="A0A0M8K5F2"/>
<dbReference type="EMBL" id="BBZA01000028">
    <property type="protein sequence ID" value="GAP62035.1"/>
    <property type="molecule type" value="Genomic_DNA"/>
</dbReference>
<name>A0A0M8K5F2_9CHLR</name>
<dbReference type="NCBIfam" id="TIGR00199">
    <property type="entry name" value="PncC_domain"/>
    <property type="match status" value="1"/>
</dbReference>
<dbReference type="InterPro" id="IPR036653">
    <property type="entry name" value="CinA-like_C"/>
</dbReference>
<feature type="domain" description="CinA C-terminal" evidence="1">
    <location>
        <begin position="5"/>
        <end position="154"/>
    </location>
</feature>
<dbReference type="Pfam" id="PF02464">
    <property type="entry name" value="CinA"/>
    <property type="match status" value="1"/>
</dbReference>
<dbReference type="AlphaFoldDB" id="A0A0M8K5F2"/>
<dbReference type="Proteomes" id="UP000037784">
    <property type="component" value="Unassembled WGS sequence"/>
</dbReference>
<evidence type="ECO:0000313" key="3">
    <source>
        <dbReference type="Proteomes" id="UP000037784"/>
    </source>
</evidence>
<reference evidence="2 3" key="1">
    <citation type="journal article" date="2015" name="Genome Announc.">
        <title>Draft Genome Sequence of a Heterotrophic Facultative Anaerobic Thermophilic Bacterium, Ardenticatena maritima Strain 110ST.</title>
        <authorList>
            <person name="Kawaichi S."/>
            <person name="Yoshida T."/>
            <person name="Sako Y."/>
            <person name="Nakamura R."/>
        </authorList>
    </citation>
    <scope>NUCLEOTIDE SEQUENCE [LARGE SCALE GENOMIC DNA]</scope>
    <source>
        <strain evidence="2 3">110S</strain>
    </source>
</reference>
<keyword evidence="3" id="KW-1185">Reference proteome</keyword>
<dbReference type="SUPFAM" id="SSF142433">
    <property type="entry name" value="CinA-like"/>
    <property type="match status" value="1"/>
</dbReference>
<organism evidence="2 3">
    <name type="scientific">Ardenticatena maritima</name>
    <dbReference type="NCBI Taxonomy" id="872965"/>
    <lineage>
        <taxon>Bacteria</taxon>
        <taxon>Bacillati</taxon>
        <taxon>Chloroflexota</taxon>
        <taxon>Ardenticatenia</taxon>
        <taxon>Ardenticatenales</taxon>
        <taxon>Ardenticatenaceae</taxon>
        <taxon>Ardenticatena</taxon>
    </lineage>
</organism>
<evidence type="ECO:0000259" key="1">
    <source>
        <dbReference type="Pfam" id="PF02464"/>
    </source>
</evidence>
<keyword evidence="2" id="KW-0378">Hydrolase</keyword>
<accession>A0A0M8K5F2</accession>
<dbReference type="Gene3D" id="3.90.950.20">
    <property type="entry name" value="CinA-like"/>
    <property type="match status" value="1"/>
</dbReference>
<gene>
    <name evidence="2" type="primary">pncC</name>
    <name evidence="2" type="ORF">ARMA_0457</name>
</gene>
<comment type="caution">
    <text evidence="2">The sequence shown here is derived from an EMBL/GenBank/DDBJ whole genome shotgun (WGS) entry which is preliminary data.</text>
</comment>
<sequence length="242" mass="25953">MYERAAHVGHLLRLANATLATAESCTGGLLAHLITEVPGSSDYFLGGVVSYSNAAKMALLGVRESTLAEHGAVSEPTAREMAEGVRARFQSTIGVGITGIAGPGGGTPEKPVGLVYIGVSTPVHTVVRRFVWQTGDRSANKLDSALAALDLIAQEARELMPNDWTPIHVEAHMSPGGVLRPLAFEVHGQRYVVGDVGRQTTDDLGRLHIMVMTPPNRLWELVYDPHTQTWYLAKGPDRTAVV</sequence>
<dbReference type="GO" id="GO:0019159">
    <property type="term" value="F:nicotinamide-nucleotide amidase activity"/>
    <property type="evidence" value="ECO:0007669"/>
    <property type="project" value="UniProtKB-EC"/>
</dbReference>
<dbReference type="RefSeq" id="WP_200907173.1">
    <property type="nucleotide sequence ID" value="NZ_BBZA01000028.1"/>
</dbReference>
<reference evidence="3" key="2">
    <citation type="submission" date="2015-08" db="EMBL/GenBank/DDBJ databases">
        <title>Draft Genome Sequence of a Heterotrophic Facultative Anaerobic Bacterium Ardenticatena maritima Strain 110S.</title>
        <authorList>
            <person name="Kawaichi S."/>
            <person name="Yoshida T."/>
            <person name="Sako Y."/>
            <person name="Nakamura R."/>
        </authorList>
    </citation>
    <scope>NUCLEOTIDE SEQUENCE [LARGE SCALE GENOMIC DNA]</scope>
    <source>
        <strain evidence="3">110S</strain>
    </source>
</reference>
<evidence type="ECO:0000313" key="2">
    <source>
        <dbReference type="EMBL" id="GAP62035.1"/>
    </source>
</evidence>
<dbReference type="InterPro" id="IPR008136">
    <property type="entry name" value="CinA_C"/>
</dbReference>
<proteinExistence type="predicted"/>